<evidence type="ECO:0000313" key="2">
    <source>
        <dbReference type="EMBL" id="PKA57237.1"/>
    </source>
</evidence>
<name>A0A2I0ANU9_9ASPA</name>
<gene>
    <name evidence="2" type="ORF">AXF42_Ash002541</name>
</gene>
<dbReference type="Proteomes" id="UP000236161">
    <property type="component" value="Unassembled WGS sequence"/>
</dbReference>
<accession>A0A2I0ANU9</accession>
<evidence type="ECO:0000256" key="1">
    <source>
        <dbReference type="SAM" id="MobiDB-lite"/>
    </source>
</evidence>
<keyword evidence="3" id="KW-1185">Reference proteome</keyword>
<proteinExistence type="predicted"/>
<feature type="compositionally biased region" description="Basic and acidic residues" evidence="1">
    <location>
        <begin position="13"/>
        <end position="36"/>
    </location>
</feature>
<protein>
    <submittedName>
        <fullName evidence="2">Uncharacterized protein</fullName>
    </submittedName>
</protein>
<reference evidence="2 3" key="1">
    <citation type="journal article" date="2017" name="Nature">
        <title>The Apostasia genome and the evolution of orchids.</title>
        <authorList>
            <person name="Zhang G.Q."/>
            <person name="Liu K.W."/>
            <person name="Li Z."/>
            <person name="Lohaus R."/>
            <person name="Hsiao Y.Y."/>
            <person name="Niu S.C."/>
            <person name="Wang J.Y."/>
            <person name="Lin Y.C."/>
            <person name="Xu Q."/>
            <person name="Chen L.J."/>
            <person name="Yoshida K."/>
            <person name="Fujiwara S."/>
            <person name="Wang Z.W."/>
            <person name="Zhang Y.Q."/>
            <person name="Mitsuda N."/>
            <person name="Wang M."/>
            <person name="Liu G.H."/>
            <person name="Pecoraro L."/>
            <person name="Huang H.X."/>
            <person name="Xiao X.J."/>
            <person name="Lin M."/>
            <person name="Wu X.Y."/>
            <person name="Wu W.L."/>
            <person name="Chen Y.Y."/>
            <person name="Chang S.B."/>
            <person name="Sakamoto S."/>
            <person name="Ohme-Takagi M."/>
            <person name="Yagi M."/>
            <person name="Zeng S.J."/>
            <person name="Shen C.Y."/>
            <person name="Yeh C.M."/>
            <person name="Luo Y.B."/>
            <person name="Tsai W.C."/>
            <person name="Van de Peer Y."/>
            <person name="Liu Z.J."/>
        </authorList>
    </citation>
    <scope>NUCLEOTIDE SEQUENCE [LARGE SCALE GENOMIC DNA]</scope>
    <source>
        <strain evidence="3">cv. Shenzhen</strain>
        <tissue evidence="2">Stem</tissue>
    </source>
</reference>
<sequence>MADRRRWKILSDLKRKTEGRPLSDDSSSDKKRRLEVIESPPEGGEGAAVVVSPPAKVAEILVQVLESAQDPAKERRVEEVVNLSDSLVDEPQRAGDRIEVSMVRQTPARENIRLRKILLKDENIEQFLLEVGITIARGPARTPLVICGPAPLDEPIPPPVKIRKLFFPRLLPASLSE</sequence>
<dbReference type="EMBL" id="KZ451969">
    <property type="protein sequence ID" value="PKA57237.1"/>
    <property type="molecule type" value="Genomic_DNA"/>
</dbReference>
<dbReference type="AlphaFoldDB" id="A0A2I0ANU9"/>
<feature type="region of interest" description="Disordered" evidence="1">
    <location>
        <begin position="13"/>
        <end position="48"/>
    </location>
</feature>
<organism evidence="2 3">
    <name type="scientific">Apostasia shenzhenica</name>
    <dbReference type="NCBI Taxonomy" id="1088818"/>
    <lineage>
        <taxon>Eukaryota</taxon>
        <taxon>Viridiplantae</taxon>
        <taxon>Streptophyta</taxon>
        <taxon>Embryophyta</taxon>
        <taxon>Tracheophyta</taxon>
        <taxon>Spermatophyta</taxon>
        <taxon>Magnoliopsida</taxon>
        <taxon>Liliopsida</taxon>
        <taxon>Asparagales</taxon>
        <taxon>Orchidaceae</taxon>
        <taxon>Apostasioideae</taxon>
        <taxon>Apostasia</taxon>
    </lineage>
</organism>
<evidence type="ECO:0000313" key="3">
    <source>
        <dbReference type="Proteomes" id="UP000236161"/>
    </source>
</evidence>